<keyword evidence="2" id="KW-1185">Reference proteome</keyword>
<sequence>MCYHLLLPEEHSVDNLYGPTVVAVIHISVELEGETSSKVAWTNVYVFWAKKPSSEADYELCDRTSIVDTDHAICRKTAFTAVHQIRVGLPRINIWMLRIGQNVLVVSISVDLKAHINAKPLNQLALIRLSFPQSDHSIHSIRLRLRLIA</sequence>
<dbReference type="RefSeq" id="XP_009170010.1">
    <property type="nucleotide sequence ID" value="XM_009171746.1"/>
</dbReference>
<evidence type="ECO:0000313" key="2">
    <source>
        <dbReference type="Proteomes" id="UP000054324"/>
    </source>
</evidence>
<protein>
    <submittedName>
        <fullName evidence="1">Uncharacterized protein</fullName>
    </submittedName>
</protein>
<accession>A0A074ZKH0</accession>
<dbReference type="Proteomes" id="UP000054324">
    <property type="component" value="Unassembled WGS sequence"/>
</dbReference>
<dbReference type="EMBL" id="KL596752">
    <property type="protein sequence ID" value="KER26257.1"/>
    <property type="molecule type" value="Genomic_DNA"/>
</dbReference>
<reference evidence="1 2" key="1">
    <citation type="submission" date="2013-11" db="EMBL/GenBank/DDBJ databases">
        <title>Opisthorchis viverrini - life in the bile duct.</title>
        <authorList>
            <person name="Young N.D."/>
            <person name="Nagarajan N."/>
            <person name="Lin S.J."/>
            <person name="Korhonen P.K."/>
            <person name="Jex A.R."/>
            <person name="Hall R.S."/>
            <person name="Safavi-Hemami H."/>
            <person name="Kaewkong W."/>
            <person name="Bertrand D."/>
            <person name="Gao S."/>
            <person name="Seet Q."/>
            <person name="Wongkham S."/>
            <person name="Teh B.T."/>
            <person name="Wongkham C."/>
            <person name="Intapan P.M."/>
            <person name="Maleewong W."/>
            <person name="Yang X."/>
            <person name="Hu M."/>
            <person name="Wang Z."/>
            <person name="Hofmann A."/>
            <person name="Sternberg P.W."/>
            <person name="Tan P."/>
            <person name="Wang J."/>
            <person name="Gasser R.B."/>
        </authorList>
    </citation>
    <scope>NUCLEOTIDE SEQUENCE [LARGE SCALE GENOMIC DNA]</scope>
</reference>
<organism evidence="1 2">
    <name type="scientific">Opisthorchis viverrini</name>
    <name type="common">Southeast Asian liver fluke</name>
    <dbReference type="NCBI Taxonomy" id="6198"/>
    <lineage>
        <taxon>Eukaryota</taxon>
        <taxon>Metazoa</taxon>
        <taxon>Spiralia</taxon>
        <taxon>Lophotrochozoa</taxon>
        <taxon>Platyhelminthes</taxon>
        <taxon>Trematoda</taxon>
        <taxon>Digenea</taxon>
        <taxon>Opisthorchiida</taxon>
        <taxon>Opisthorchiata</taxon>
        <taxon>Opisthorchiidae</taxon>
        <taxon>Opisthorchis</taxon>
    </lineage>
</organism>
<gene>
    <name evidence="1" type="ORF">T265_14038</name>
</gene>
<proteinExistence type="predicted"/>
<feature type="non-terminal residue" evidence="1">
    <location>
        <position position="149"/>
    </location>
</feature>
<dbReference type="KEGG" id="ovi:T265_14038"/>
<dbReference type="GeneID" id="20328204"/>
<name>A0A074ZKH0_OPIVI</name>
<evidence type="ECO:0000313" key="1">
    <source>
        <dbReference type="EMBL" id="KER26257.1"/>
    </source>
</evidence>
<dbReference type="CTD" id="20328204"/>
<dbReference type="AlphaFoldDB" id="A0A074ZKH0"/>